<dbReference type="Gene3D" id="3.30.1380.20">
    <property type="entry name" value="Trafficking protein particle complex subunit 3"/>
    <property type="match status" value="1"/>
</dbReference>
<dbReference type="EMBL" id="AYZM01000149">
    <property type="protein sequence ID" value="KRN18425.1"/>
    <property type="molecule type" value="Genomic_DNA"/>
</dbReference>
<feature type="region of interest" description="Disordered" evidence="1">
    <location>
        <begin position="152"/>
        <end position="177"/>
    </location>
</feature>
<evidence type="ECO:0000313" key="2">
    <source>
        <dbReference type="EMBL" id="KRN18425.1"/>
    </source>
</evidence>
<dbReference type="Pfam" id="PF10702">
    <property type="entry name" value="DUF2507"/>
    <property type="match status" value="1"/>
</dbReference>
<feature type="compositionally biased region" description="Polar residues" evidence="1">
    <location>
        <begin position="164"/>
        <end position="177"/>
    </location>
</feature>
<comment type="caution">
    <text evidence="2">The sequence shown here is derived from an EMBL/GenBank/DDBJ whole genome shotgun (WGS) entry which is preliminary data.</text>
</comment>
<dbReference type="InterPro" id="IPR019642">
    <property type="entry name" value="DUF2507"/>
</dbReference>
<dbReference type="Proteomes" id="UP000051442">
    <property type="component" value="Unassembled WGS sequence"/>
</dbReference>
<dbReference type="OrthoDB" id="2965348at2"/>
<accession>A0A0R2EQ05</accession>
<gene>
    <name evidence="2" type="ORF">FD14_GL001961</name>
</gene>
<protein>
    <recommendedName>
        <fullName evidence="4">Hydrocarbon binding protein</fullName>
    </recommendedName>
</protein>
<evidence type="ECO:0000313" key="3">
    <source>
        <dbReference type="Proteomes" id="UP000051442"/>
    </source>
</evidence>
<dbReference type="STRING" id="1423804.FD14_GL001961"/>
<dbReference type="InterPro" id="IPR024096">
    <property type="entry name" value="NO_sig/Golgi_transp_ligand-bd"/>
</dbReference>
<evidence type="ECO:0008006" key="4">
    <source>
        <dbReference type="Google" id="ProtNLM"/>
    </source>
</evidence>
<reference evidence="2 3" key="1">
    <citation type="journal article" date="2015" name="Genome Announc.">
        <title>Expanding the biotechnology potential of lactobacilli through comparative genomics of 213 strains and associated genera.</title>
        <authorList>
            <person name="Sun Z."/>
            <person name="Harris H.M."/>
            <person name="McCann A."/>
            <person name="Guo C."/>
            <person name="Argimon S."/>
            <person name="Zhang W."/>
            <person name="Yang X."/>
            <person name="Jeffery I.B."/>
            <person name="Cooney J.C."/>
            <person name="Kagawa T.F."/>
            <person name="Liu W."/>
            <person name="Song Y."/>
            <person name="Salvetti E."/>
            <person name="Wrobel A."/>
            <person name="Rasinkangas P."/>
            <person name="Parkhill J."/>
            <person name="Rea M.C."/>
            <person name="O'Sullivan O."/>
            <person name="Ritari J."/>
            <person name="Douillard F.P."/>
            <person name="Paul Ross R."/>
            <person name="Yang R."/>
            <person name="Briner A.E."/>
            <person name="Felis G.E."/>
            <person name="de Vos W.M."/>
            <person name="Barrangou R."/>
            <person name="Klaenhammer T.R."/>
            <person name="Caufield P.W."/>
            <person name="Cui Y."/>
            <person name="Zhang H."/>
            <person name="O'Toole P.W."/>
        </authorList>
    </citation>
    <scope>NUCLEOTIDE SEQUENCE [LARGE SCALE GENOMIC DNA]</scope>
    <source>
        <strain evidence="2 3">DSM 23365</strain>
    </source>
</reference>
<proteinExistence type="predicted"/>
<name>A0A0R2EQ05_9LACO</name>
<dbReference type="SUPFAM" id="SSF111126">
    <property type="entry name" value="Ligand-binding domain in the NO signalling and Golgi transport"/>
    <property type="match status" value="1"/>
</dbReference>
<organism evidence="2 3">
    <name type="scientific">Secundilactobacillus similis DSM 23365 = JCM 2765</name>
    <dbReference type="NCBI Taxonomy" id="1423804"/>
    <lineage>
        <taxon>Bacteria</taxon>
        <taxon>Bacillati</taxon>
        <taxon>Bacillota</taxon>
        <taxon>Bacilli</taxon>
        <taxon>Lactobacillales</taxon>
        <taxon>Lactobacillaceae</taxon>
        <taxon>Secundilactobacillus</taxon>
    </lineage>
</organism>
<dbReference type="AlphaFoldDB" id="A0A0R2EQ05"/>
<sequence length="177" mass="19470">MEKIMDNQIYAHYLNDPATAPLFGKALLRDVVLTDILGADAGNIAYWEGKQLARRFELGNVTDIALFFEQAQLGHLTLDKQTAKEWRFTLTGLPVSARLSYTETAAPFMLEAGFLAQSVEQMIGVVAETEAQDPQKNRHADAVSLIVHLDPKDATSDPHELNPMTLTHPDTPSAPQG</sequence>
<evidence type="ECO:0000256" key="1">
    <source>
        <dbReference type="SAM" id="MobiDB-lite"/>
    </source>
</evidence>
<dbReference type="PATRIC" id="fig|1423804.4.peg.2127"/>
<keyword evidence="3" id="KW-1185">Reference proteome</keyword>